<name>A0A7W7CBG9_9PSEU</name>
<feature type="domain" description="CYTH" evidence="1">
    <location>
        <begin position="5"/>
        <end position="199"/>
    </location>
</feature>
<evidence type="ECO:0000313" key="3">
    <source>
        <dbReference type="EMBL" id="MBB4678000.1"/>
    </source>
</evidence>
<evidence type="ECO:0000259" key="2">
    <source>
        <dbReference type="PROSITE" id="PS51708"/>
    </source>
</evidence>
<dbReference type="InterPro" id="IPR038186">
    <property type="entry name" value="CHAD_dom_sf"/>
</dbReference>
<dbReference type="Gene3D" id="2.40.320.10">
    <property type="entry name" value="Hypothetical Protein Pfu-838710-001"/>
    <property type="match status" value="1"/>
</dbReference>
<evidence type="ECO:0000259" key="1">
    <source>
        <dbReference type="PROSITE" id="PS51707"/>
    </source>
</evidence>
<dbReference type="CDD" id="cd07374">
    <property type="entry name" value="CYTH-like_Pase"/>
    <property type="match status" value="1"/>
</dbReference>
<dbReference type="Pfam" id="PF01928">
    <property type="entry name" value="CYTH"/>
    <property type="match status" value="1"/>
</dbReference>
<protein>
    <submittedName>
        <fullName evidence="3">CHAD domain-containing protein</fullName>
    </submittedName>
</protein>
<comment type="caution">
    <text evidence="3">The sequence shown here is derived from an EMBL/GenBank/DDBJ whole genome shotgun (WGS) entry which is preliminary data.</text>
</comment>
<dbReference type="SUPFAM" id="SSF55154">
    <property type="entry name" value="CYTH-like phosphatases"/>
    <property type="match status" value="1"/>
</dbReference>
<dbReference type="PANTHER" id="PTHR39339">
    <property type="entry name" value="SLR1444 PROTEIN"/>
    <property type="match status" value="1"/>
</dbReference>
<dbReference type="PROSITE" id="PS51707">
    <property type="entry name" value="CYTH"/>
    <property type="match status" value="1"/>
</dbReference>
<accession>A0A7W7CBG9</accession>
<reference evidence="3 4" key="1">
    <citation type="submission" date="2020-08" db="EMBL/GenBank/DDBJ databases">
        <title>Sequencing the genomes of 1000 actinobacteria strains.</title>
        <authorList>
            <person name="Klenk H.-P."/>
        </authorList>
    </citation>
    <scope>NUCLEOTIDE SEQUENCE [LARGE SCALE GENOMIC DNA]</scope>
    <source>
        <strain evidence="3 4">DSM 44230</strain>
    </source>
</reference>
<gene>
    <name evidence="3" type="ORF">HNR67_004118</name>
</gene>
<dbReference type="Pfam" id="PF05235">
    <property type="entry name" value="CHAD"/>
    <property type="match status" value="1"/>
</dbReference>
<dbReference type="Proteomes" id="UP000533598">
    <property type="component" value="Unassembled WGS sequence"/>
</dbReference>
<dbReference type="InterPro" id="IPR033469">
    <property type="entry name" value="CYTH-like_dom_sf"/>
</dbReference>
<proteinExistence type="predicted"/>
<evidence type="ECO:0000313" key="4">
    <source>
        <dbReference type="Proteomes" id="UP000533598"/>
    </source>
</evidence>
<dbReference type="PANTHER" id="PTHR39339:SF1">
    <property type="entry name" value="CHAD DOMAIN-CONTAINING PROTEIN"/>
    <property type="match status" value="1"/>
</dbReference>
<keyword evidence="4" id="KW-1185">Reference proteome</keyword>
<dbReference type="PROSITE" id="PS51708">
    <property type="entry name" value="CHAD"/>
    <property type="match status" value="1"/>
</dbReference>
<feature type="domain" description="CHAD" evidence="2">
    <location>
        <begin position="215"/>
        <end position="499"/>
    </location>
</feature>
<dbReference type="InterPro" id="IPR023577">
    <property type="entry name" value="CYTH_domain"/>
</dbReference>
<dbReference type="SMART" id="SM01118">
    <property type="entry name" value="CYTH"/>
    <property type="match status" value="1"/>
</dbReference>
<dbReference type="AlphaFoldDB" id="A0A7W7CBG9"/>
<dbReference type="InterPro" id="IPR007899">
    <property type="entry name" value="CHAD_dom"/>
</dbReference>
<dbReference type="Gene3D" id="1.40.20.10">
    <property type="entry name" value="CHAD domain"/>
    <property type="match status" value="1"/>
</dbReference>
<dbReference type="RefSeq" id="WP_185003880.1">
    <property type="nucleotide sequence ID" value="NZ_BAAAUI010000027.1"/>
</dbReference>
<dbReference type="EMBL" id="JACHMH010000001">
    <property type="protein sequence ID" value="MBB4678000.1"/>
    <property type="molecule type" value="Genomic_DNA"/>
</dbReference>
<dbReference type="SMART" id="SM00880">
    <property type="entry name" value="CHAD"/>
    <property type="match status" value="1"/>
</dbReference>
<organism evidence="3 4">
    <name type="scientific">Crossiella cryophila</name>
    <dbReference type="NCBI Taxonomy" id="43355"/>
    <lineage>
        <taxon>Bacteria</taxon>
        <taxon>Bacillati</taxon>
        <taxon>Actinomycetota</taxon>
        <taxon>Actinomycetes</taxon>
        <taxon>Pseudonocardiales</taxon>
        <taxon>Pseudonocardiaceae</taxon>
        <taxon>Crossiella</taxon>
    </lineage>
</organism>
<sequence length="507" mass="55947">MATETREIERKYEAEQPLALPDLDGLPGVAAQLGPDELALDATYFDTADRRLLAAGITLRRRTGGDDAGWHVKLPLDADTREEIRQPLGRTRKVPAAMAKLVRAYSRGGDLVPVGRLRTTRRRWQLVDADGAVLAEVVLDDVSAQTMGESSTLDSWQEAEVELVNGELDLLSTVDERFHAAGARRSTAKSKIGRLLGTPPRPVFGQTPARTLTRKSSAITVVLAYLRAQAAAMIAGDVLVRRDKPDSIHQMRVATRKLRSTLRAFGRVIDREHTRRLGEELKWLAGVLGVARDLEVLHERLVEHIEETPAELVLGPVRARVDGHYLQERAAARKKVLAELDGQRYLDLLCLLEHVLSEPPPTRLATHPAKDVLPQQVRRAYRKVAGAMSAAASKSGAEQELALHEARKAAKRARYAAEAVEPVFGPEAKRFGKRMKAIQTLLGDHQDAVVSGVALRELGVQAHLAGENGFTYGVFLGRDEARAQQSRADLPETWRAATQKKLHRWLT</sequence>